<evidence type="ECO:0000256" key="2">
    <source>
        <dbReference type="ARBA" id="ARBA00004389"/>
    </source>
</evidence>
<dbReference type="AlphaFoldDB" id="A0A3P8WYX5"/>
<keyword evidence="8 21" id="KW-1133">Transmembrane helix</keyword>
<evidence type="ECO:0000256" key="14">
    <source>
        <dbReference type="ARBA" id="ARBA00057671"/>
    </source>
</evidence>
<keyword evidence="3" id="KW-1003">Cell membrane</keyword>
<dbReference type="OrthoDB" id="687730at2759"/>
<dbReference type="RefSeq" id="XP_024916260.1">
    <property type="nucleotide sequence ID" value="XM_025060492.1"/>
</dbReference>
<feature type="coiled-coil region" evidence="19">
    <location>
        <begin position="172"/>
        <end position="199"/>
    </location>
</feature>
<comment type="subunit">
    <text evidence="17">Homodimer. Interacts with myosin. Interacts with SIKE1 and both associate with the STRIPAK core complex composed of PP2A catalytic and scaffolding subunits, the striatins (PP2A regulatory subunits), the striatin-associated proteins MOB4, STRIP1 and STRIP2, PDCD10 and members of the STE20 kinases, such as STK24 and STK26. Interacts (via FHA domain) with STK3 (when phosphorylated); the interaction associates STK3 with the STRIPAK complex.</text>
</comment>
<dbReference type="CDD" id="cd21911">
    <property type="entry name" value="CC1_SLMAP"/>
    <property type="match status" value="1"/>
</dbReference>
<evidence type="ECO:0000256" key="19">
    <source>
        <dbReference type="SAM" id="Coils"/>
    </source>
</evidence>
<evidence type="ECO:0000256" key="7">
    <source>
        <dbReference type="ARBA" id="ARBA00022824"/>
    </source>
</evidence>
<evidence type="ECO:0000256" key="16">
    <source>
        <dbReference type="ARBA" id="ARBA00061687"/>
    </source>
</evidence>
<proteinExistence type="inferred from homology"/>
<dbReference type="GO" id="GO:0072659">
    <property type="term" value="P:protein localization to plasma membrane"/>
    <property type="evidence" value="ECO:0007669"/>
    <property type="project" value="TreeGrafter"/>
</dbReference>
<comment type="similarity">
    <text evidence="16">Belongs to the SLMAP family.</text>
</comment>
<dbReference type="SMART" id="SM00240">
    <property type="entry name" value="FHA"/>
    <property type="match status" value="1"/>
</dbReference>
<feature type="transmembrane region" description="Helical" evidence="21">
    <location>
        <begin position="859"/>
        <end position="878"/>
    </location>
</feature>
<evidence type="ECO:0000259" key="22">
    <source>
        <dbReference type="PROSITE" id="PS50006"/>
    </source>
</evidence>
<accession>A0A3P8WYX5</accession>
<dbReference type="GeneID" id="103386844"/>
<dbReference type="InterPro" id="IPR000253">
    <property type="entry name" value="FHA_dom"/>
</dbReference>
<evidence type="ECO:0000256" key="17">
    <source>
        <dbReference type="ARBA" id="ARBA00066015"/>
    </source>
</evidence>
<dbReference type="GO" id="GO:0005813">
    <property type="term" value="C:centrosome"/>
    <property type="evidence" value="ECO:0007669"/>
    <property type="project" value="UniProtKB-SubCell"/>
</dbReference>
<evidence type="ECO:0000256" key="9">
    <source>
        <dbReference type="ARBA" id="ARBA00023054"/>
    </source>
</evidence>
<feature type="region of interest" description="Disordered" evidence="20">
    <location>
        <begin position="383"/>
        <end position="447"/>
    </location>
</feature>
<dbReference type="GO" id="GO:0042383">
    <property type="term" value="C:sarcolemma"/>
    <property type="evidence" value="ECO:0007669"/>
    <property type="project" value="UniProtKB-SubCell"/>
</dbReference>
<evidence type="ECO:0000256" key="21">
    <source>
        <dbReference type="SAM" id="Phobius"/>
    </source>
</evidence>
<evidence type="ECO:0000256" key="11">
    <source>
        <dbReference type="ARBA" id="ARBA00023136"/>
    </source>
</evidence>
<sequence>MPSALAVFACRPNSHPFQERHVYLDEPVKIGRSVARCRPAQNNATFDCKVLSRNHALVWFDQKTGKFYLQDTKSSNGTFINSQRLSRGSEESPPCELLSGDIIQFGVDVTENTRKVTHGCIVSAIKLFLPDGMEARRRSDVIQTPLPIPVDKVAANSPSVYSQELFQLSQYLQEALHREQMLEQKLATLQRLLTSTQEASESSWQALIDEDRLLSRLEVMGCQLQAYSKAQTEEGLRKELLALQEDKHNYETTAKESLRRVLQEKIEVVRKLSEVERSLSNTEDECTHLKEATERSQDELKELADKYNAAVEEIRELNHKIKAAEGRQEELTQRGATEKKELELKIEELEEKEQLLQARIEALQADKDFTNQRLSALQVRMEQLQEKNSKDNNSLDTVPPGDHAVEVEERQEDKDDMDDMDDMDDSAGDSSDNCHVNNSGGESPKIQQLIQCPSVKAIKENVVSAKQKRTSFDDMLDAHLQNNQRTEEDPDPGRVNQMEARESDMSDTLSPSRDRSSDDTSDGNEDEEELNQRQNRVSLHQEDLHPSPLVSGEPEQIIHHLHRELLEAQDLANNGKHKCLELQVLLEEERQSNCRLTEESTNQIQYLQSQLLKLQSDLESLREQREISICSTREELDSAQDEILVLRHAMESAANEREREISTLQADLGGVRSELELWRSKASKYEEEISLLQEAFIQQQEEQKTANQLQAQCEVLQQKCVCLQQDCDGLREERGILLDRLKQLEAELSRSKEQSLVLSSSLQSLEKREEVLQDKLGSLENQHLQDASRLKNQLDQAQARTHSLQKECEDTQSQLQNLRQRYHRTEQEKVNIHQELQECRRNLEFMQENKKNSSGRSHWMPLVAVIVVATAVILYPHLSRSSST</sequence>
<feature type="domain" description="FHA" evidence="22">
    <location>
        <begin position="28"/>
        <end position="85"/>
    </location>
</feature>
<evidence type="ECO:0000313" key="24">
    <source>
        <dbReference type="Proteomes" id="UP000265120"/>
    </source>
</evidence>
<dbReference type="GO" id="GO:0031966">
    <property type="term" value="C:mitochondrial membrane"/>
    <property type="evidence" value="ECO:0007669"/>
    <property type="project" value="UniProtKB-SubCell"/>
</dbReference>
<feature type="compositionally biased region" description="Acidic residues" evidence="20">
    <location>
        <begin position="414"/>
        <end position="427"/>
    </location>
</feature>
<keyword evidence="6 21" id="KW-0812">Transmembrane</keyword>
<reference evidence="23" key="3">
    <citation type="submission" date="2025-09" db="UniProtKB">
        <authorList>
            <consortium name="Ensembl"/>
        </authorList>
    </citation>
    <scope>IDENTIFICATION</scope>
</reference>
<keyword evidence="12" id="KW-0206">Cytoskeleton</keyword>
<comment type="subcellular location">
    <subcellularLocation>
        <location evidence="15">Cell membrane</location>
        <location evidence="15">Sarcolemma</location>
        <topology evidence="15">Single-pass type IV membrane protein</topology>
    </subcellularLocation>
    <subcellularLocation>
        <location evidence="1">Cytoplasm</location>
        <location evidence="1">Cytoskeleton</location>
        <location evidence="1">Microtubule organizing center</location>
        <location evidence="1">Centrosome</location>
    </subcellularLocation>
    <subcellularLocation>
        <location evidence="2">Endoplasmic reticulum membrane</location>
        <topology evidence="2">Single-pass membrane protein</topology>
    </subcellularLocation>
    <subcellularLocation>
        <location evidence="13">Mitochondrion membrane</location>
        <topology evidence="13">Single-pass type IV membrane protein</topology>
    </subcellularLocation>
</comment>
<evidence type="ECO:0000256" key="18">
    <source>
        <dbReference type="ARBA" id="ARBA00074026"/>
    </source>
</evidence>
<evidence type="ECO:0000256" key="4">
    <source>
        <dbReference type="ARBA" id="ARBA00022490"/>
    </source>
</evidence>
<dbReference type="CDD" id="cd22679">
    <property type="entry name" value="FHA_SLMAP"/>
    <property type="match status" value="1"/>
</dbReference>
<evidence type="ECO:0000256" key="20">
    <source>
        <dbReference type="SAM" id="MobiDB-lite"/>
    </source>
</evidence>
<feature type="compositionally biased region" description="Acidic residues" evidence="20">
    <location>
        <begin position="519"/>
        <end position="529"/>
    </location>
</feature>
<dbReference type="Proteomes" id="UP000265120">
    <property type="component" value="Chromosome 11"/>
</dbReference>
<dbReference type="Pfam" id="PF00498">
    <property type="entry name" value="FHA"/>
    <property type="match status" value="1"/>
</dbReference>
<dbReference type="GeneTree" id="ENSGT00940000157660"/>
<evidence type="ECO:0000256" key="5">
    <source>
        <dbReference type="ARBA" id="ARBA00022553"/>
    </source>
</evidence>
<evidence type="ECO:0000256" key="3">
    <source>
        <dbReference type="ARBA" id="ARBA00022475"/>
    </source>
</evidence>
<feature type="compositionally biased region" description="Basic and acidic residues" evidence="20">
    <location>
        <begin position="403"/>
        <end position="413"/>
    </location>
</feature>
<dbReference type="GO" id="GO:0005789">
    <property type="term" value="C:endoplasmic reticulum membrane"/>
    <property type="evidence" value="ECO:0007669"/>
    <property type="project" value="UniProtKB-SubCell"/>
</dbReference>
<dbReference type="Gene3D" id="2.60.200.20">
    <property type="match status" value="1"/>
</dbReference>
<dbReference type="InParanoid" id="A0A3P8WYX5"/>
<keyword evidence="11 21" id="KW-0472">Membrane</keyword>
<dbReference type="STRING" id="244447.ENSCSEP00000031959"/>
<dbReference type="InterPro" id="IPR008984">
    <property type="entry name" value="SMAD_FHA_dom_sf"/>
</dbReference>
<dbReference type="GO" id="GO:1900825">
    <property type="term" value="P:regulation of membrane depolarization during cardiac muscle cell action potential"/>
    <property type="evidence" value="ECO:0007669"/>
    <property type="project" value="TreeGrafter"/>
</dbReference>
<dbReference type="FunFam" id="2.60.200.20:FF:000003">
    <property type="entry name" value="sarcolemmal membrane-associated protein isoform X2"/>
    <property type="match status" value="1"/>
</dbReference>
<organism evidence="23 24">
    <name type="scientific">Cynoglossus semilaevis</name>
    <name type="common">Tongue sole</name>
    <dbReference type="NCBI Taxonomy" id="244447"/>
    <lineage>
        <taxon>Eukaryota</taxon>
        <taxon>Metazoa</taxon>
        <taxon>Chordata</taxon>
        <taxon>Craniata</taxon>
        <taxon>Vertebrata</taxon>
        <taxon>Euteleostomi</taxon>
        <taxon>Actinopterygii</taxon>
        <taxon>Neopterygii</taxon>
        <taxon>Teleostei</taxon>
        <taxon>Neoteleostei</taxon>
        <taxon>Acanthomorphata</taxon>
        <taxon>Carangaria</taxon>
        <taxon>Pleuronectiformes</taxon>
        <taxon>Pleuronectoidei</taxon>
        <taxon>Cynoglossidae</taxon>
        <taxon>Cynoglossinae</taxon>
        <taxon>Cynoglossus</taxon>
    </lineage>
</organism>
<feature type="coiled-coil region" evidence="19">
    <location>
        <begin position="604"/>
        <end position="856"/>
    </location>
</feature>
<dbReference type="CTD" id="572011"/>
<dbReference type="SUPFAM" id="SSF57997">
    <property type="entry name" value="Tropomyosin"/>
    <property type="match status" value="1"/>
</dbReference>
<protein>
    <recommendedName>
        <fullName evidence="18">Sarcolemmal membrane-associated protein</fullName>
    </recommendedName>
</protein>
<keyword evidence="4" id="KW-0963">Cytoplasm</keyword>
<keyword evidence="24" id="KW-1185">Reference proteome</keyword>
<evidence type="ECO:0000256" key="13">
    <source>
        <dbReference type="ARBA" id="ARBA00046294"/>
    </source>
</evidence>
<comment type="function">
    <text evidence="14">Associates with the striatin-interacting phosphatase and kinase (STRIPAK) core complex, forming the extended (SIKE1:SLMAP)STRIPAK complex. The (SIKE1:SLMAP)STRIPAK complex dephosphorylates STK3 leading to the inhibition of Hippo signaling and the control of cell growth. May play a role during myoblast fusion.</text>
</comment>
<evidence type="ECO:0000256" key="12">
    <source>
        <dbReference type="ARBA" id="ARBA00023212"/>
    </source>
</evidence>
<evidence type="ECO:0000256" key="1">
    <source>
        <dbReference type="ARBA" id="ARBA00004300"/>
    </source>
</evidence>
<dbReference type="PANTHER" id="PTHR15715:SF22">
    <property type="entry name" value="SARCOLEMMAL MEMBRANE-ASSOCIATED PROTEIN"/>
    <property type="match status" value="1"/>
</dbReference>
<reference evidence="23 24" key="1">
    <citation type="journal article" date="2014" name="Nat. Genet.">
        <title>Whole-genome sequence of a flatfish provides insights into ZW sex chromosome evolution and adaptation to a benthic lifestyle.</title>
        <authorList>
            <person name="Chen S."/>
            <person name="Zhang G."/>
            <person name="Shao C."/>
            <person name="Huang Q."/>
            <person name="Liu G."/>
            <person name="Zhang P."/>
            <person name="Song W."/>
            <person name="An N."/>
            <person name="Chalopin D."/>
            <person name="Volff J.N."/>
            <person name="Hong Y."/>
            <person name="Li Q."/>
            <person name="Sha Z."/>
            <person name="Zhou H."/>
            <person name="Xie M."/>
            <person name="Yu Q."/>
            <person name="Liu Y."/>
            <person name="Xiang H."/>
            <person name="Wang N."/>
            <person name="Wu K."/>
            <person name="Yang C."/>
            <person name="Zhou Q."/>
            <person name="Liao X."/>
            <person name="Yang L."/>
            <person name="Hu Q."/>
            <person name="Zhang J."/>
            <person name="Meng L."/>
            <person name="Jin L."/>
            <person name="Tian Y."/>
            <person name="Lian J."/>
            <person name="Yang J."/>
            <person name="Miao G."/>
            <person name="Liu S."/>
            <person name="Liang Z."/>
            <person name="Yan F."/>
            <person name="Li Y."/>
            <person name="Sun B."/>
            <person name="Zhang H."/>
            <person name="Zhang J."/>
            <person name="Zhu Y."/>
            <person name="Du M."/>
            <person name="Zhao Y."/>
            <person name="Schartl M."/>
            <person name="Tang Q."/>
            <person name="Wang J."/>
        </authorList>
    </citation>
    <scope>NUCLEOTIDE SEQUENCE</scope>
</reference>
<keyword evidence="5" id="KW-0597">Phosphoprotein</keyword>
<evidence type="ECO:0000256" key="6">
    <source>
        <dbReference type="ARBA" id="ARBA00022692"/>
    </source>
</evidence>
<dbReference type="PANTHER" id="PTHR15715">
    <property type="entry name" value="CENTROSOMAL PROTEIN OF 170 KDA"/>
    <property type="match status" value="1"/>
</dbReference>
<dbReference type="SUPFAM" id="SSF49879">
    <property type="entry name" value="SMAD/FHA domain"/>
    <property type="match status" value="1"/>
</dbReference>
<evidence type="ECO:0000256" key="15">
    <source>
        <dbReference type="ARBA" id="ARBA00060409"/>
    </source>
</evidence>
<evidence type="ECO:0000256" key="8">
    <source>
        <dbReference type="ARBA" id="ARBA00022989"/>
    </source>
</evidence>
<name>A0A3P8WYX5_CYNSE</name>
<dbReference type="Ensembl" id="ENSCSET00000032370.1">
    <property type="protein sequence ID" value="ENSCSEP00000031959.1"/>
    <property type="gene ID" value="ENSCSEG00000020484.1"/>
</dbReference>
<dbReference type="PROSITE" id="PS50006">
    <property type="entry name" value="FHA_DOMAIN"/>
    <property type="match status" value="1"/>
</dbReference>
<keyword evidence="9 19" id="KW-0175">Coiled coil</keyword>
<feature type="region of interest" description="Disordered" evidence="20">
    <location>
        <begin position="481"/>
        <end position="535"/>
    </location>
</feature>
<reference evidence="23" key="2">
    <citation type="submission" date="2025-08" db="UniProtKB">
        <authorList>
            <consortium name="Ensembl"/>
        </authorList>
    </citation>
    <scope>IDENTIFICATION</scope>
</reference>
<keyword evidence="7" id="KW-0256">Endoplasmic reticulum</keyword>
<evidence type="ECO:0000256" key="10">
    <source>
        <dbReference type="ARBA" id="ARBA00023128"/>
    </source>
</evidence>
<feature type="compositionally biased region" description="Polar residues" evidence="20">
    <location>
        <begin position="433"/>
        <end position="447"/>
    </location>
</feature>
<keyword evidence="10" id="KW-0496">Mitochondrion</keyword>
<dbReference type="InterPro" id="IPR051176">
    <property type="entry name" value="Cent_Immune-Sig_Mod"/>
</dbReference>
<evidence type="ECO:0000313" key="23">
    <source>
        <dbReference type="Ensembl" id="ENSCSEP00000031959.1"/>
    </source>
</evidence>